<evidence type="ECO:0000313" key="1">
    <source>
        <dbReference type="EMBL" id="NOT34415.1"/>
    </source>
</evidence>
<protein>
    <submittedName>
        <fullName evidence="1">Uncharacterized protein</fullName>
    </submittedName>
</protein>
<evidence type="ECO:0000313" key="2">
    <source>
        <dbReference type="Proteomes" id="UP000580839"/>
    </source>
</evidence>
<organism evidence="1 2">
    <name type="scientific">Eiseniibacteriota bacterium</name>
    <dbReference type="NCBI Taxonomy" id="2212470"/>
    <lineage>
        <taxon>Bacteria</taxon>
        <taxon>Candidatus Eiseniibacteriota</taxon>
    </lineage>
</organism>
<dbReference type="AlphaFoldDB" id="A0A849SQZ2"/>
<gene>
    <name evidence="1" type="ORF">HOP12_09625</name>
</gene>
<name>A0A849SQZ2_UNCEI</name>
<dbReference type="EMBL" id="JABFRW010000120">
    <property type="protein sequence ID" value="NOT34415.1"/>
    <property type="molecule type" value="Genomic_DNA"/>
</dbReference>
<reference evidence="1 2" key="1">
    <citation type="submission" date="2020-04" db="EMBL/GenBank/DDBJ databases">
        <title>Metagenomic profiling of ammonia- and methane-oxidizing microorganisms in a Dutch drinking water treatment plant.</title>
        <authorList>
            <person name="Poghosyan L."/>
            <person name="Leucker S."/>
        </authorList>
    </citation>
    <scope>NUCLEOTIDE SEQUENCE [LARGE SCALE GENOMIC DNA]</scope>
    <source>
        <strain evidence="1">S-RSF-IL-03</strain>
    </source>
</reference>
<dbReference type="Proteomes" id="UP000580839">
    <property type="component" value="Unassembled WGS sequence"/>
</dbReference>
<accession>A0A849SQZ2</accession>
<sequence length="122" mass="13808">MSHLAPASFSSRVVRRIVLLVALGAVAAVLAPCKLIEDQMTDSEFWRGRNGECLEACAQSVQDSLDVENWWHVENMENCGDKRQCKRDERERHRIALLRIKDWGRQCRQNCHHQGGGHGGGN</sequence>
<proteinExistence type="predicted"/>
<comment type="caution">
    <text evidence="1">The sequence shown here is derived from an EMBL/GenBank/DDBJ whole genome shotgun (WGS) entry which is preliminary data.</text>
</comment>